<keyword evidence="3" id="KW-0547">Nucleotide-binding</keyword>
<evidence type="ECO:0000256" key="4">
    <source>
        <dbReference type="ARBA" id="ARBA00022777"/>
    </source>
</evidence>
<evidence type="ECO:0000256" key="1">
    <source>
        <dbReference type="ARBA" id="ARBA00010688"/>
    </source>
</evidence>
<dbReference type="GO" id="GO:0047590">
    <property type="term" value="F:5-dehydro-2-deoxygluconokinase activity"/>
    <property type="evidence" value="ECO:0007669"/>
    <property type="project" value="UniProtKB-EC"/>
</dbReference>
<sequence length="360" mass="38363">MVRRRSSRSARTTIAPLAQPGDPQRRGKPGDAVLPQVEVVTIGRSGVDIYPLQTGVGLEDVETFGKFLGGSPTNVAVAAAQLGRSAAVLTGVGADSFGRFVRREMVRLGVSDEFVITTPQFATPVTFCEIFPPDDFPLYFYRQPSAPDLQLRAEDLPMSTIQDAKLFWVSLTGLSEEPSQRAHHAALAVRNGARHTVLDLDYRPMFWASAAEATDQVRQCLEKVTVAVGNREECEIAVGETEPDRAADALLEAGVEIAIVKQGPKGTLAKTHDERIVVPPTPIEVVNGLGAGDAFGGSLCHGLLSGWSLERIVAGASAAGAIVASRLECSTAMPTEDEVEAVLAGTPVAELQRSQIRSPR</sequence>
<dbReference type="InterPro" id="IPR023314">
    <property type="entry name" value="Myo_inos_IolC-like_sf"/>
</dbReference>
<evidence type="ECO:0000256" key="6">
    <source>
        <dbReference type="SAM" id="MobiDB-lite"/>
    </source>
</evidence>
<dbReference type="InterPro" id="IPR011611">
    <property type="entry name" value="PfkB_dom"/>
</dbReference>
<dbReference type="Gene3D" id="3.40.1190.20">
    <property type="match status" value="1"/>
</dbReference>
<name>A0A4V1ZH15_9MICO</name>
<dbReference type="NCBIfam" id="TIGR04382">
    <property type="entry name" value="myo_inos_iolC_N"/>
    <property type="match status" value="1"/>
</dbReference>
<evidence type="ECO:0000259" key="7">
    <source>
        <dbReference type="Pfam" id="PF00294"/>
    </source>
</evidence>
<dbReference type="OrthoDB" id="9792663at2"/>
<evidence type="ECO:0000256" key="2">
    <source>
        <dbReference type="ARBA" id="ARBA00022679"/>
    </source>
</evidence>
<dbReference type="PANTHER" id="PTHR43085">
    <property type="entry name" value="HEXOKINASE FAMILY MEMBER"/>
    <property type="match status" value="1"/>
</dbReference>
<keyword evidence="2 8" id="KW-0808">Transferase</keyword>
<evidence type="ECO:0000256" key="5">
    <source>
        <dbReference type="ARBA" id="ARBA00022840"/>
    </source>
</evidence>
<reference evidence="8 9" key="1">
    <citation type="submission" date="2019-01" db="EMBL/GenBank/DDBJ databases">
        <title>Novel species of Cellulomonas.</title>
        <authorList>
            <person name="Liu Q."/>
            <person name="Xin Y.-H."/>
        </authorList>
    </citation>
    <scope>NUCLEOTIDE SEQUENCE [LARGE SCALE GENOMIC DNA]</scope>
    <source>
        <strain evidence="8 9">HLT2-17</strain>
    </source>
</reference>
<comment type="caution">
    <text evidence="8">The sequence shown here is derived from an EMBL/GenBank/DDBJ whole genome shotgun (WGS) entry which is preliminary data.</text>
</comment>
<dbReference type="GO" id="GO:0005524">
    <property type="term" value="F:ATP binding"/>
    <property type="evidence" value="ECO:0007669"/>
    <property type="project" value="UniProtKB-KW"/>
</dbReference>
<dbReference type="InterPro" id="IPR030830">
    <property type="entry name" value="Myo_inos_IolC"/>
</dbReference>
<dbReference type="Gene3D" id="2.20.150.10">
    <property type="entry name" value="putative 5-dehydro-2- deoxygluconokinase"/>
    <property type="match status" value="1"/>
</dbReference>
<feature type="domain" description="Carbohydrate kinase PfkB" evidence="7">
    <location>
        <begin position="38"/>
        <end position="335"/>
    </location>
</feature>
<comment type="similarity">
    <text evidence="1">Belongs to the carbohydrate kinase PfkB family.</text>
</comment>
<dbReference type="CDD" id="cd01166">
    <property type="entry name" value="KdgK"/>
    <property type="match status" value="1"/>
</dbReference>
<protein>
    <submittedName>
        <fullName evidence="8">5-dehydro-2-deoxygluconokinase</fullName>
        <ecNumber evidence="8">2.7.1.92</ecNumber>
    </submittedName>
</protein>
<dbReference type="AlphaFoldDB" id="A0A4V1ZH15"/>
<evidence type="ECO:0000313" key="9">
    <source>
        <dbReference type="Proteomes" id="UP000293764"/>
    </source>
</evidence>
<dbReference type="EC" id="2.7.1.92" evidence="8"/>
<feature type="region of interest" description="Disordered" evidence="6">
    <location>
        <begin position="1"/>
        <end position="31"/>
    </location>
</feature>
<dbReference type="SUPFAM" id="SSF53613">
    <property type="entry name" value="Ribokinase-like"/>
    <property type="match status" value="1"/>
</dbReference>
<dbReference type="InterPro" id="IPR050306">
    <property type="entry name" value="PfkB_Carbo_kinase"/>
</dbReference>
<organism evidence="8 9">
    <name type="scientific">Pengzhenrongella frigida</name>
    <dbReference type="NCBI Taxonomy" id="1259133"/>
    <lineage>
        <taxon>Bacteria</taxon>
        <taxon>Bacillati</taxon>
        <taxon>Actinomycetota</taxon>
        <taxon>Actinomycetes</taxon>
        <taxon>Micrococcales</taxon>
        <taxon>Pengzhenrongella</taxon>
    </lineage>
</organism>
<evidence type="ECO:0000256" key="3">
    <source>
        <dbReference type="ARBA" id="ARBA00022741"/>
    </source>
</evidence>
<dbReference type="Proteomes" id="UP000293764">
    <property type="component" value="Unassembled WGS sequence"/>
</dbReference>
<dbReference type="PANTHER" id="PTHR43085:SF49">
    <property type="entry name" value="5-DEHYDRO-2-DEOXYGLUCONOKINASE"/>
    <property type="match status" value="1"/>
</dbReference>
<accession>A0A4V1ZH15</accession>
<dbReference type="Pfam" id="PF00294">
    <property type="entry name" value="PfkB"/>
    <property type="match status" value="1"/>
</dbReference>
<keyword evidence="4 8" id="KW-0418">Kinase</keyword>
<keyword evidence="9" id="KW-1185">Reference proteome</keyword>
<dbReference type="EMBL" id="SDWW01000033">
    <property type="protein sequence ID" value="RYV50464.1"/>
    <property type="molecule type" value="Genomic_DNA"/>
</dbReference>
<keyword evidence="5" id="KW-0067">ATP-binding</keyword>
<dbReference type="InterPro" id="IPR029056">
    <property type="entry name" value="Ribokinase-like"/>
</dbReference>
<proteinExistence type="inferred from homology"/>
<evidence type="ECO:0000313" key="8">
    <source>
        <dbReference type="EMBL" id="RYV50464.1"/>
    </source>
</evidence>
<gene>
    <name evidence="8" type="primary">iolC</name>
    <name evidence="8" type="ORF">EUA98_13535</name>
</gene>